<gene>
    <name evidence="2" type="ORF">ACFPQ6_04055</name>
</gene>
<dbReference type="EC" id="2.3.-.-" evidence="2"/>
<dbReference type="PROSITE" id="PS51186">
    <property type="entry name" value="GNAT"/>
    <property type="match status" value="1"/>
</dbReference>
<feature type="domain" description="N-acetyltransferase" evidence="1">
    <location>
        <begin position="2"/>
        <end position="158"/>
    </location>
</feature>
<dbReference type="Gene3D" id="3.40.630.30">
    <property type="match status" value="1"/>
</dbReference>
<evidence type="ECO:0000313" key="2">
    <source>
        <dbReference type="EMBL" id="MFC5847474.1"/>
    </source>
</evidence>
<evidence type="ECO:0000313" key="3">
    <source>
        <dbReference type="Proteomes" id="UP001595979"/>
    </source>
</evidence>
<dbReference type="GO" id="GO:0016746">
    <property type="term" value="F:acyltransferase activity"/>
    <property type="evidence" value="ECO:0007669"/>
    <property type="project" value="UniProtKB-KW"/>
</dbReference>
<organism evidence="2 3">
    <name type="scientific">Deinococcus petrolearius</name>
    <dbReference type="NCBI Taxonomy" id="1751295"/>
    <lineage>
        <taxon>Bacteria</taxon>
        <taxon>Thermotogati</taxon>
        <taxon>Deinococcota</taxon>
        <taxon>Deinococci</taxon>
        <taxon>Deinococcales</taxon>
        <taxon>Deinococcaceae</taxon>
        <taxon>Deinococcus</taxon>
    </lineage>
</organism>
<protein>
    <submittedName>
        <fullName evidence="2">GNAT family N-acetyltransferase</fullName>
        <ecNumber evidence="2">2.3.-.-</ecNumber>
    </submittedName>
</protein>
<dbReference type="Proteomes" id="UP001595979">
    <property type="component" value="Unassembled WGS sequence"/>
</dbReference>
<evidence type="ECO:0000259" key="1">
    <source>
        <dbReference type="PROSITE" id="PS51186"/>
    </source>
</evidence>
<keyword evidence="2" id="KW-0012">Acyltransferase</keyword>
<dbReference type="InterPro" id="IPR000182">
    <property type="entry name" value="GNAT_dom"/>
</dbReference>
<dbReference type="SUPFAM" id="SSF55729">
    <property type="entry name" value="Acyl-CoA N-acyltransferases (Nat)"/>
    <property type="match status" value="1"/>
</dbReference>
<comment type="caution">
    <text evidence="2">The sequence shown here is derived from an EMBL/GenBank/DDBJ whole genome shotgun (WGS) entry which is preliminary data.</text>
</comment>
<accession>A0ABW1DGS8</accession>
<dbReference type="Pfam" id="PF00583">
    <property type="entry name" value="Acetyltransf_1"/>
    <property type="match status" value="1"/>
</dbReference>
<name>A0ABW1DGS8_9DEIO</name>
<proteinExistence type="predicted"/>
<sequence>MVRLEALAPEHLPGLLALHLPADQLAFTSHPSEVLPRVEGDPDRRAVVITAGEQAVGLFVLSVGAHRDRYLPVPDPSGVALSSLSVDARTQGRGVGTAAMRLLPMYVPQVFSGADHVLLVVNQRNAPARRVYERVGFTVTGERQGPIGPQWLMALALPGVAVS</sequence>
<dbReference type="EMBL" id="JBHSOH010000005">
    <property type="protein sequence ID" value="MFC5847474.1"/>
    <property type="molecule type" value="Genomic_DNA"/>
</dbReference>
<dbReference type="InterPro" id="IPR016181">
    <property type="entry name" value="Acyl_CoA_acyltransferase"/>
</dbReference>
<keyword evidence="2" id="KW-0808">Transferase</keyword>
<dbReference type="RefSeq" id="WP_380046654.1">
    <property type="nucleotide sequence ID" value="NZ_JBHSOH010000005.1"/>
</dbReference>
<reference evidence="3" key="1">
    <citation type="journal article" date="2019" name="Int. J. Syst. Evol. Microbiol.">
        <title>The Global Catalogue of Microorganisms (GCM) 10K type strain sequencing project: providing services to taxonomists for standard genome sequencing and annotation.</title>
        <authorList>
            <consortium name="The Broad Institute Genomics Platform"/>
            <consortium name="The Broad Institute Genome Sequencing Center for Infectious Disease"/>
            <person name="Wu L."/>
            <person name="Ma J."/>
        </authorList>
    </citation>
    <scope>NUCLEOTIDE SEQUENCE [LARGE SCALE GENOMIC DNA]</scope>
    <source>
        <strain evidence="3">CGMCC 1.15053</strain>
    </source>
</reference>
<keyword evidence="3" id="KW-1185">Reference proteome</keyword>